<dbReference type="AlphaFoldDB" id="A0A1H7ZMT4"/>
<protein>
    <submittedName>
        <fullName evidence="3">Uncharacterized protein</fullName>
    </submittedName>
</protein>
<dbReference type="EMBL" id="FOBS01000025">
    <property type="protein sequence ID" value="SEM59593.1"/>
    <property type="molecule type" value="Genomic_DNA"/>
</dbReference>
<keyword evidence="4" id="KW-1185">Reference proteome</keyword>
<evidence type="ECO:0000313" key="3">
    <source>
        <dbReference type="EMBL" id="SEM59593.1"/>
    </source>
</evidence>
<keyword evidence="2" id="KW-0472">Membrane</keyword>
<accession>A0A1H7ZMT4</accession>
<feature type="region of interest" description="Disordered" evidence="1">
    <location>
        <begin position="119"/>
        <end position="143"/>
    </location>
</feature>
<dbReference type="OrthoDB" id="6288347at2"/>
<sequence length="234" mass="26536">MTEKSRSEFILEAIKALIWPILIIAGVIWLGNDFKDMLQSRTFKIGGVLEVGDKVSDKVTVLQDSLQQELLDQKASLQKILASSADPAKVSDLAREALNRIDKAQVAVKKDIQQIQQTIPQAGPAEQGKPSEPQARSEMGTKSPKIAKEWESLGFQRLVTWDIESSIQAFSEAEKIWPDYHNVAEIRQLLVKNREELRDRESPKWKEVCQKILADYSWGMPPDARRDMEKIVAR</sequence>
<name>A0A1H7ZMT4_9BACT</name>
<keyword evidence="2" id="KW-0812">Transmembrane</keyword>
<proteinExistence type="predicted"/>
<dbReference type="RefSeq" id="WP_139198385.1">
    <property type="nucleotide sequence ID" value="NZ_FOBS01000025.1"/>
</dbReference>
<feature type="transmembrane region" description="Helical" evidence="2">
    <location>
        <begin position="12"/>
        <end position="31"/>
    </location>
</feature>
<organism evidence="3 4">
    <name type="scientific">Syntrophus gentianae</name>
    <dbReference type="NCBI Taxonomy" id="43775"/>
    <lineage>
        <taxon>Bacteria</taxon>
        <taxon>Pseudomonadati</taxon>
        <taxon>Thermodesulfobacteriota</taxon>
        <taxon>Syntrophia</taxon>
        <taxon>Syntrophales</taxon>
        <taxon>Syntrophaceae</taxon>
        <taxon>Syntrophus</taxon>
    </lineage>
</organism>
<keyword evidence="2" id="KW-1133">Transmembrane helix</keyword>
<dbReference type="STRING" id="43775.SAMN04489760_12518"/>
<evidence type="ECO:0000256" key="1">
    <source>
        <dbReference type="SAM" id="MobiDB-lite"/>
    </source>
</evidence>
<evidence type="ECO:0000313" key="4">
    <source>
        <dbReference type="Proteomes" id="UP000198744"/>
    </source>
</evidence>
<reference evidence="3 4" key="1">
    <citation type="submission" date="2016-10" db="EMBL/GenBank/DDBJ databases">
        <authorList>
            <person name="de Groot N.N."/>
        </authorList>
    </citation>
    <scope>NUCLEOTIDE SEQUENCE [LARGE SCALE GENOMIC DNA]</scope>
    <source>
        <strain evidence="3 4">DSM 8423</strain>
    </source>
</reference>
<dbReference type="Proteomes" id="UP000198744">
    <property type="component" value="Unassembled WGS sequence"/>
</dbReference>
<gene>
    <name evidence="3" type="ORF">SAMN04489760_12518</name>
</gene>
<evidence type="ECO:0000256" key="2">
    <source>
        <dbReference type="SAM" id="Phobius"/>
    </source>
</evidence>